<dbReference type="PIRSF" id="PIRSF039073">
    <property type="entry name" value="BRR2"/>
    <property type="match status" value="1"/>
</dbReference>
<dbReference type="GO" id="GO:0003676">
    <property type="term" value="F:nucleic acid binding"/>
    <property type="evidence" value="ECO:0007669"/>
    <property type="project" value="InterPro"/>
</dbReference>
<dbReference type="SUPFAM" id="SSF81296">
    <property type="entry name" value="E set domains"/>
    <property type="match status" value="1"/>
</dbReference>
<dbReference type="PANTHER" id="PTHR47961">
    <property type="entry name" value="DNA POLYMERASE THETA, PUTATIVE (AFU_ORTHOLOGUE AFUA_1G05260)-RELATED"/>
    <property type="match status" value="1"/>
</dbReference>
<evidence type="ECO:0000259" key="7">
    <source>
        <dbReference type="PROSITE" id="PS51192"/>
    </source>
</evidence>
<feature type="compositionally biased region" description="Acidic residues" evidence="6">
    <location>
        <begin position="242"/>
        <end position="253"/>
    </location>
</feature>
<organism evidence="9 10">
    <name type="scientific">Pseudocohnilembus persalinus</name>
    <name type="common">Ciliate</name>
    <dbReference type="NCBI Taxonomy" id="266149"/>
    <lineage>
        <taxon>Eukaryota</taxon>
        <taxon>Sar</taxon>
        <taxon>Alveolata</taxon>
        <taxon>Ciliophora</taxon>
        <taxon>Intramacronucleata</taxon>
        <taxon>Oligohymenophorea</taxon>
        <taxon>Scuticociliatia</taxon>
        <taxon>Philasterida</taxon>
        <taxon>Pseudocohnilembidae</taxon>
        <taxon>Pseudocohnilembus</taxon>
    </lineage>
</organism>
<dbReference type="FunFam" id="1.10.10.10:FF:000024">
    <property type="entry name" value="U5 small nuclear ribonucleoprotein helicase"/>
    <property type="match status" value="1"/>
</dbReference>
<dbReference type="PANTHER" id="PTHR47961:SF4">
    <property type="entry name" value="ACTIVATING SIGNAL COINTEGRATOR 1 COMPLEX SUBUNIT 3"/>
    <property type="match status" value="1"/>
</dbReference>
<dbReference type="InterPro" id="IPR036390">
    <property type="entry name" value="WH_DNA-bd_sf"/>
</dbReference>
<dbReference type="InterPro" id="IPR001650">
    <property type="entry name" value="Helicase_C-like"/>
</dbReference>
<dbReference type="InterPro" id="IPR057842">
    <property type="entry name" value="WH_MER3"/>
</dbReference>
<dbReference type="SUPFAM" id="SSF158702">
    <property type="entry name" value="Sec63 N-terminal domain-like"/>
    <property type="match status" value="2"/>
</dbReference>
<evidence type="ECO:0000256" key="4">
    <source>
        <dbReference type="ARBA" id="ARBA00022806"/>
    </source>
</evidence>
<dbReference type="Gene3D" id="2.60.40.150">
    <property type="entry name" value="C2 domain"/>
    <property type="match status" value="2"/>
</dbReference>
<evidence type="ECO:0000256" key="3">
    <source>
        <dbReference type="ARBA" id="ARBA00022801"/>
    </source>
</evidence>
<dbReference type="FunFam" id="2.60.40.150:FF:000004">
    <property type="entry name" value="RNA helicase, activating signal cointegrator 1"/>
    <property type="match status" value="1"/>
</dbReference>
<dbReference type="InterPro" id="IPR041094">
    <property type="entry name" value="Brr2_helicase_PWI"/>
</dbReference>
<dbReference type="InterPro" id="IPR036388">
    <property type="entry name" value="WH-like_DNA-bd_sf"/>
</dbReference>
<dbReference type="Gene3D" id="3.40.50.300">
    <property type="entry name" value="P-loop containing nucleotide triphosphate hydrolases"/>
    <property type="match status" value="4"/>
</dbReference>
<dbReference type="GO" id="GO:0000393">
    <property type="term" value="P:spliceosomal conformational changes to generate catalytic conformation"/>
    <property type="evidence" value="ECO:0007669"/>
    <property type="project" value="UniProtKB-ARBA"/>
</dbReference>
<dbReference type="Proteomes" id="UP000054937">
    <property type="component" value="Unassembled WGS sequence"/>
</dbReference>
<dbReference type="Pfam" id="PF00271">
    <property type="entry name" value="Helicase_C"/>
    <property type="match status" value="1"/>
</dbReference>
<protein>
    <submittedName>
        <fullName evidence="9">p-loop containing nucleoside triphosphate hydrolase</fullName>
    </submittedName>
</protein>
<name>A0A0V0Q9V0_PSEPJ</name>
<feature type="domain" description="Helicase ATP-binding" evidence="7">
    <location>
        <begin position="521"/>
        <end position="704"/>
    </location>
</feature>
<dbReference type="InterPro" id="IPR014001">
    <property type="entry name" value="Helicase_ATP-bd"/>
</dbReference>
<dbReference type="Pfam" id="PF00270">
    <property type="entry name" value="DEAD"/>
    <property type="match status" value="2"/>
</dbReference>
<keyword evidence="1" id="KW-0677">Repeat</keyword>
<evidence type="ECO:0000259" key="8">
    <source>
        <dbReference type="PROSITE" id="PS51194"/>
    </source>
</evidence>
<dbReference type="InterPro" id="IPR004179">
    <property type="entry name" value="Sec63-dom"/>
</dbReference>
<dbReference type="OrthoDB" id="5575at2759"/>
<dbReference type="Gene3D" id="1.10.150.20">
    <property type="entry name" value="5' to 3' exonuclease, C-terminal subdomain"/>
    <property type="match status" value="2"/>
</dbReference>
<dbReference type="InterPro" id="IPR027417">
    <property type="entry name" value="P-loop_NTPase"/>
</dbReference>
<keyword evidence="2" id="KW-0547">Nucleotide-binding</keyword>
<evidence type="ECO:0000256" key="6">
    <source>
        <dbReference type="SAM" id="MobiDB-lite"/>
    </source>
</evidence>
<gene>
    <name evidence="9" type="ORF">PPERSA_11579</name>
</gene>
<feature type="region of interest" description="Disordered" evidence="6">
    <location>
        <begin position="380"/>
        <end position="399"/>
    </location>
</feature>
<dbReference type="Pfam" id="PF02889">
    <property type="entry name" value="Sec63"/>
    <property type="match status" value="2"/>
</dbReference>
<dbReference type="FunFam" id="3.40.50.300:FF:000102">
    <property type="entry name" value="RNA helicase, activating signal cointegrator 1"/>
    <property type="match status" value="1"/>
</dbReference>
<dbReference type="SMART" id="SM00382">
    <property type="entry name" value="AAA"/>
    <property type="match status" value="2"/>
</dbReference>
<dbReference type="SUPFAM" id="SSF46785">
    <property type="entry name" value="Winged helix' DNA-binding domain"/>
    <property type="match status" value="2"/>
</dbReference>
<dbReference type="Pfam" id="PF18149">
    <property type="entry name" value="Helicase_PWI"/>
    <property type="match status" value="1"/>
</dbReference>
<proteinExistence type="predicted"/>
<dbReference type="GO" id="GO:0005524">
    <property type="term" value="F:ATP binding"/>
    <property type="evidence" value="ECO:0007669"/>
    <property type="project" value="UniProtKB-KW"/>
</dbReference>
<comment type="caution">
    <text evidence="9">The sequence shown here is derived from an EMBL/GenBank/DDBJ whole genome shotgun (WGS) entry which is preliminary data.</text>
</comment>
<dbReference type="FunFam" id="1.10.3380.10:FF:000001">
    <property type="entry name" value="U5 small nuclear ribonucleoprotein helicase"/>
    <property type="match status" value="1"/>
</dbReference>
<evidence type="ECO:0000256" key="1">
    <source>
        <dbReference type="ARBA" id="ARBA00022737"/>
    </source>
</evidence>
<feature type="domain" description="Helicase ATP-binding" evidence="7">
    <location>
        <begin position="1373"/>
        <end position="1550"/>
    </location>
</feature>
<evidence type="ECO:0000256" key="2">
    <source>
        <dbReference type="ARBA" id="ARBA00022741"/>
    </source>
</evidence>
<feature type="compositionally biased region" description="Low complexity" evidence="6">
    <location>
        <begin position="382"/>
        <end position="395"/>
    </location>
</feature>
<dbReference type="GO" id="GO:0004386">
    <property type="term" value="F:helicase activity"/>
    <property type="evidence" value="ECO:0007669"/>
    <property type="project" value="UniProtKB-KW"/>
</dbReference>
<dbReference type="GO" id="GO:0016787">
    <property type="term" value="F:hydrolase activity"/>
    <property type="evidence" value="ECO:0007669"/>
    <property type="project" value="UniProtKB-KW"/>
</dbReference>
<dbReference type="SUPFAM" id="SSF52540">
    <property type="entry name" value="P-loop containing nucleoside triphosphate hydrolases"/>
    <property type="match status" value="3"/>
</dbReference>
<dbReference type="EMBL" id="LDAU01000223">
    <property type="protein sequence ID" value="KRW98978.1"/>
    <property type="molecule type" value="Genomic_DNA"/>
</dbReference>
<dbReference type="FunFam" id="1.10.3380.10:FF:000002">
    <property type="entry name" value="Activating signal cointegrator 1 complex subunit 3"/>
    <property type="match status" value="1"/>
</dbReference>
<dbReference type="InterPro" id="IPR003593">
    <property type="entry name" value="AAA+_ATPase"/>
</dbReference>
<dbReference type="InterPro" id="IPR035892">
    <property type="entry name" value="C2_domain_sf"/>
</dbReference>
<dbReference type="CDD" id="cd18795">
    <property type="entry name" value="SF2_C_Ski2"/>
    <property type="match status" value="1"/>
</dbReference>
<dbReference type="SMART" id="SM00490">
    <property type="entry name" value="HELICc"/>
    <property type="match status" value="1"/>
</dbReference>
<feature type="compositionally biased region" description="Basic and acidic residues" evidence="6">
    <location>
        <begin position="59"/>
        <end position="91"/>
    </location>
</feature>
<dbReference type="FunFam" id="3.40.50.300:FF:000062">
    <property type="entry name" value="U5 small nuclear ribonucleoprotein helicase"/>
    <property type="match status" value="1"/>
</dbReference>
<dbReference type="OMA" id="MNPKEFN"/>
<dbReference type="Pfam" id="PF23445">
    <property type="entry name" value="WHD_SNRNP200"/>
    <property type="match status" value="2"/>
</dbReference>
<feature type="region of interest" description="Disordered" evidence="6">
    <location>
        <begin position="51"/>
        <end position="101"/>
    </location>
</feature>
<dbReference type="FunFam" id="1.10.150.20:FF:000004">
    <property type="entry name" value="U5 small nuclear ribonucleoprotein helicase"/>
    <property type="match status" value="1"/>
</dbReference>
<dbReference type="FunFam" id="2.60.40.150:FF:000133">
    <property type="entry name" value="Pre-mRNA splicing helicase, putative"/>
    <property type="match status" value="1"/>
</dbReference>
<keyword evidence="5" id="KW-0067">ATP-binding</keyword>
<keyword evidence="3 9" id="KW-0378">Hydrolase</keyword>
<reference evidence="9 10" key="1">
    <citation type="journal article" date="2015" name="Sci. Rep.">
        <title>Genome of the facultative scuticociliatosis pathogen Pseudocohnilembus persalinus provides insight into its virulence through horizontal gene transfer.</title>
        <authorList>
            <person name="Xiong J."/>
            <person name="Wang G."/>
            <person name="Cheng J."/>
            <person name="Tian M."/>
            <person name="Pan X."/>
            <person name="Warren A."/>
            <person name="Jiang C."/>
            <person name="Yuan D."/>
            <person name="Miao W."/>
        </authorList>
    </citation>
    <scope>NUCLEOTIDE SEQUENCE [LARGE SCALE GENOMIC DNA]</scope>
    <source>
        <strain evidence="9">36N120E</strain>
    </source>
</reference>
<evidence type="ECO:0000256" key="5">
    <source>
        <dbReference type="ARBA" id="ARBA00022840"/>
    </source>
</evidence>
<dbReference type="SMART" id="SM00487">
    <property type="entry name" value="DEXDc"/>
    <property type="match status" value="2"/>
</dbReference>
<evidence type="ECO:0000313" key="9">
    <source>
        <dbReference type="EMBL" id="KRW98978.1"/>
    </source>
</evidence>
<dbReference type="Gene3D" id="1.10.3380.10">
    <property type="entry name" value="Sec63 N-terminal domain-like domain"/>
    <property type="match status" value="2"/>
</dbReference>
<dbReference type="PROSITE" id="PS51192">
    <property type="entry name" value="HELICASE_ATP_BIND_1"/>
    <property type="match status" value="2"/>
</dbReference>
<accession>A0A0V0Q9V0</accession>
<dbReference type="InterPro" id="IPR050474">
    <property type="entry name" value="Hel308_SKI2-like"/>
</dbReference>
<keyword evidence="4" id="KW-0347">Helicase</keyword>
<feature type="domain" description="Helicase C-terminal" evidence="8">
    <location>
        <begin position="774"/>
        <end position="935"/>
    </location>
</feature>
<dbReference type="SMART" id="SM00973">
    <property type="entry name" value="Sec63"/>
    <property type="match status" value="2"/>
</dbReference>
<sequence length="2180" mass="251853">MQQNIQGNIAFQKGTDIAQVQGQFDYAASLVTQREGRVREDVSTDIYSLADQGNFDPKSMGDRVIKSKPKADLKKQEEKKKKKQEKKEKRGATNITDGKKQKKLKIRKGDNILNVEIDRNILYKPSTMGNKQIYQQIITQVAKQQDETSEVLKGLTDELLAILQIDNKSDKEKFLECQTLMPKLDQSQFDKLYSLSRQITDYGVDLDTKQNDDQGEMEMYGNLALSDNEEEEDDSMQSQMSEDSEEDESEEDNLQAGVGARGIEIEEDEDEAVYHVDINDIDNFWIQTQLNQELDDAIEAANLEPKIMEILNAADDITCQSQLVNLLSYNLFPLIQKLTKNRYKIYYKTLLNQCGSEEEVFQLKSKMRSDPEGAKVLDQIEGNQGQQQNKTGNNQQKEREMKREVMGLKQQKQEEDQEKLNKLLMTQDVQDDEFNKLSKKYLELSDLQFHQGSHLMSNTKCVLPPETFKNSCKGYEEIYVPAVKQKPDQIEQVKISELPQWTHQAFGGVEKLNPIQSTVYKTALLSSENMLICAPTGAGKTNVALMTMLHEIGKWRTDRGKIQLNKFKIVYISPMKALVAEQVGNFQKRLKSYGINVRELTGDMQLSKKQIEDTQVIISTPEKWDIVTRKAGDKTFTEFVKLIIIDEIHLLHDQRGPVLESLVARTIRQIESTQQQIRIVGLSATLPNYIDVASFIRVKKSGLFYFDSTYRPCPLEQQYIGVTEKKAVRRLILMNEILYNKVIERASKYQMIIFVHSRKDTVKTAKYLLETAYGKDELHKFVKEDSDKKKILTKVSEEIKNEDLKELLPNGFAIHHAGLERDDRQTVEDLFAGKTIQVLVSTATLAWGVNLPAHTIIIKGTQVYSPEEGKWTELSPQDVLQMMGRGGRPGYDTKGEGIILTAYNEMRFYLSLLNQQLPIESQFISNLPDQLNAEIVLGSVTNVKEAANWLGYTYLYIRMLRNPSIYGITEEEIQEDKLLVRRRMNLIHSAATLLDKNSLIKYDRQSGGFQVTPLGKIASHYYIKFNSIDTYNKNLKPNIGMIELFRIFSLSSEFKFIPIRDEEKGEILKLMETVPVPIKASSEDPTTKVNILLQAYIGQLSLDGFALNSDMIYITQSAGRIFRALFEICLSRGWAQAAESALGICKMIDKRMWPCMTVLRHFKSIPEELIKRIERKEQFTFEHFYNMSAQQIGELIKMPKLGKSLHRLIHQFPKLEVKPYLQPITRSCLKIDLTITPDFQWEHKVHGSSEPFWIFIEDCNGEEILHHEFFLLSDKMGVEQRDYTCSITVPLFENLHPLYYIKVISDRWLNSETIMPISFKNLILPERFSAPTELYDLQLLPLSNMKNDIQGQEVLQRIGVKQFNQIQTQVFQSFYQNTTQNVFLGAPTGSGKSICMYLSMITTMQEYPNKKIVYISPKEELCNIFYNEMSLLFSKQPFNKKIGILSGQLQSDQKIMDKHDIILATAENMDIFTRRWKQRKILKEIKLMIFDELHLLADNYSILDVLVSRMRIFQTQFQQQTKLQLIGLSTSVADYKEMSSWIGANKLNTYNFHPNVRPYPIEIIVYSMDHNDRKARILSMQKYMFQGIKRLAKEKQSIVFVNDRKQAKLTGLELKTLCAADNDPEKFLRGKKSILKKMLEEVKIDDPVFLTILESGIGLLYEGQSPIEVDLVKLLYQQEIIQVLIVTYKLSWEITEHAYLTIVLDNQRYDGFERKYIDYTIPDMLQMISRSQNKESEGAAKSLVLCHTPKKDYYKRFLLDPYPVESHLNHYMNNHICGEIVAKNIKSKQDCLDFITWTFMYWRLSQNPNYYNLLEVSSSAINDYLSELIENTVEELEDMKCITVEEETELSPINLGIISSYYYIHTSSIEMFAENIRDDSKMNQLIQILANSTEFEEIALREGEEPIIRELSYDVNYKFDNPDFSDSAIKTNILIQSHFSRTNLTPDFRYDQKQVLDKAVRLVHSMVDVISSNCWLDQAIKAMQLNQMIVQALWANRSPLYQLPYITPDIVVSLGKKNVKDIEDFMNMEDEDREEILKHLSEEQVMEMAEAANRYPSISLSYEVADKDNLSAGDIVEVSVQVERDGYEDYTDYVIAPYYPKQKEEQWWIVIGEKSQNKIHGLKRINFKQNATNNIKFEISEAGEHDLTLYLVCDSYIGCDLAEQFTLNVAEGEEELEEEN</sequence>
<dbReference type="InParanoid" id="A0A0V0Q9V0"/>
<dbReference type="InterPro" id="IPR014756">
    <property type="entry name" value="Ig_E-set"/>
</dbReference>
<evidence type="ECO:0000313" key="10">
    <source>
        <dbReference type="Proteomes" id="UP000054937"/>
    </source>
</evidence>
<dbReference type="InterPro" id="IPR011545">
    <property type="entry name" value="DEAD/DEAH_box_helicase_dom"/>
</dbReference>
<feature type="region of interest" description="Disordered" evidence="6">
    <location>
        <begin position="227"/>
        <end position="262"/>
    </location>
</feature>
<dbReference type="FunFam" id="1.10.10.10:FF:000012">
    <property type="entry name" value="U5 small nuclear ribonucleoprotein helicase"/>
    <property type="match status" value="1"/>
</dbReference>
<dbReference type="FunCoup" id="A0A0V0Q9V0">
    <property type="interactions" value="387"/>
</dbReference>
<dbReference type="PROSITE" id="PS51194">
    <property type="entry name" value="HELICASE_CTER"/>
    <property type="match status" value="1"/>
</dbReference>
<keyword evidence="10" id="KW-1185">Reference proteome</keyword>
<dbReference type="Gene3D" id="1.10.10.10">
    <property type="entry name" value="Winged helix-like DNA-binding domain superfamily/Winged helix DNA-binding domain"/>
    <property type="match status" value="2"/>
</dbReference>
<dbReference type="GO" id="GO:0005682">
    <property type="term" value="C:U5 snRNP"/>
    <property type="evidence" value="ECO:0007669"/>
    <property type="project" value="UniProtKB-ARBA"/>
</dbReference>